<keyword evidence="1" id="KW-0677">Repeat</keyword>
<name>A0A0H2RIH3_9AGAM</name>
<evidence type="ECO:0008006" key="7">
    <source>
        <dbReference type="Google" id="ProtNLM"/>
    </source>
</evidence>
<accession>A0A0H2RIH3</accession>
<dbReference type="EMBL" id="KQ086001">
    <property type="protein sequence ID" value="KLO11412.1"/>
    <property type="molecule type" value="Genomic_DNA"/>
</dbReference>
<dbReference type="InterPro" id="IPR027417">
    <property type="entry name" value="P-loop_NTPase"/>
</dbReference>
<sequence length="1470" mass="166465">MKKLFSNAKIVLFPLLEALDASADAFPPLKSAAGGALHIAKLVKEFRSNKKNWASFAEFVQENVAVVTQALANHQIEISAQLFHDGLEKLNITLEGIRMEIEELRGLRPCKRVKVFLKDPERIEDMKGRLREAMTLFQLKVDIQVSHDVSEILKELSKISQGVQNNAMILQGISEHQERMDAGMTHFLDSLEKKHLASLTELPYAQGASWSSTLACQKGTRISILSEIMNWIDNFQDRESSQIFFLTGVPGAGKTAISHSIAELCAGKGWLVTAFFFNRDDSIRASRLISTITRDLAARFPSFEEFILHTLKKEPSLSTATLTRQYHGLIRPFLAKFPEALPIVIVLDALDEGHSEELLKLLSEDFATLPKAFQFCITCRDIPEVQKLCQKPHVYKREFDHHGEIELDDIKAVAQVQLMRVAEDVGLDSRDWPSANVQEQFARESRGLMIWVVTICNYLRGRLEPQDDLQEILQRSTPNGHEGAESQIYNLYEVIMSKWRWDDKKFVSAYQLFMGTVLASKVPMSAIAIEAIHFKTKKSQIDMLVKHLKPLLVASEGNQPIQILHQSLHDFLTIQAHKKDRWKTFAIESTFHSQELALCCFKIMNAELSENTPGTGYVHGKIKGIPKISDFTISEHFAYSCKFWMDHLRDTTAPTPELNEAITLFMDDKFRLWLELTVYQGDLLNIGDLLTWIEKYLPQLKKKLCTEEYSNLFLSMMTRLHYEGQRQKAFEAASLGFLLMENMTPSQDETFCKHNAYAHRTMSVAHSMIGQREQALPLVIEAVDIYRKLAEQSPGKFENELAWCLDCLSDRLSSLGKREEALPPIKEAVGIYRKLVVQSPGVFDYEYAWCLSCMSGRLSSLGQRKGALLAIQKAVKIFRKLSEKNPKAFASDLACNLKNLSNRLSFLGEREEALLTIQEAVEIYRKLVSQNPKAFIDDLGWCLNHMSERLSSLGKREEALAVIKEAEDIFRTLAEQNPKAFIDDLAWCLSALSERLSLLGQREEALSPIKEAVEIYRKLADQSPDAFNNNLAWSLKTLSNRLSSLGQREEALPPVQEAVEIYKKLVAQNSKAFIDDLGWCLNHMSERLSSLGRSEEALAAIKEAEDIFRTLAEQNPKAFIADLAWCLSTLSDSLLSLGQREEALSPIKEAVEIYRKLADQSPEAFNDNLAWNLKSLSNRLSSLGKREEALPPIQEAVAIYRKLATQNPTAYIDELGWCLENMSERLLSLGQNLEALPLITEAVGIYRKLTDQNPKAFAVDLAWCLGIQSILSSDDGSALKSIRHALDIFRSLEEEYQDVFKGNIGWCLRHLSNHLSKLEKNEEALACIEESTMLFRWLFRKYPNAFKPSLARALQSQSDRHWRLGHIEEALPLIEESRVLCVQLVRRLPEAFNKDNAKTLNTLSCIQAALGLKNDALNSIKEAVSIYKALASKYPMAHMSDLVEAEKNMSLRQADLGYEGEENGHKEEQE</sequence>
<dbReference type="SUPFAM" id="SSF52540">
    <property type="entry name" value="P-loop containing nucleoside triphosphate hydrolases"/>
    <property type="match status" value="1"/>
</dbReference>
<evidence type="ECO:0000313" key="6">
    <source>
        <dbReference type="Proteomes" id="UP000053477"/>
    </source>
</evidence>
<dbReference type="InterPro" id="IPR059179">
    <property type="entry name" value="MLKL-like_MCAfunc"/>
</dbReference>
<dbReference type="InterPro" id="IPR011990">
    <property type="entry name" value="TPR-like_helical_dom_sf"/>
</dbReference>
<feature type="domain" description="Nephrocystin 3-like N-terminal" evidence="4">
    <location>
        <begin position="228"/>
        <end position="380"/>
    </location>
</feature>
<reference evidence="5 6" key="1">
    <citation type="submission" date="2015-04" db="EMBL/GenBank/DDBJ databases">
        <title>Complete genome sequence of Schizopora paradoxa KUC8140, a cosmopolitan wood degrader in East Asia.</title>
        <authorList>
            <consortium name="DOE Joint Genome Institute"/>
            <person name="Min B."/>
            <person name="Park H."/>
            <person name="Jang Y."/>
            <person name="Kim J.-J."/>
            <person name="Kim K.H."/>
            <person name="Pangilinan J."/>
            <person name="Lipzen A."/>
            <person name="Riley R."/>
            <person name="Grigoriev I.V."/>
            <person name="Spatafora J.W."/>
            <person name="Choi I.-G."/>
        </authorList>
    </citation>
    <scope>NUCLEOTIDE SEQUENCE [LARGE SCALE GENOMIC DNA]</scope>
    <source>
        <strain evidence="5 6">KUC8140</strain>
    </source>
</reference>
<feature type="domain" description="Anaphase-promoting complex subunit 5" evidence="3">
    <location>
        <begin position="1403"/>
        <end position="1429"/>
    </location>
</feature>
<evidence type="ECO:0000256" key="1">
    <source>
        <dbReference type="ARBA" id="ARBA00022737"/>
    </source>
</evidence>
<dbReference type="InterPro" id="IPR056884">
    <property type="entry name" value="NPHP3-like_N"/>
</dbReference>
<dbReference type="Gene3D" id="1.25.40.10">
    <property type="entry name" value="Tetratricopeptide repeat domain"/>
    <property type="match status" value="6"/>
</dbReference>
<keyword evidence="2" id="KW-0732">Signal</keyword>
<organism evidence="5 6">
    <name type="scientific">Schizopora paradoxa</name>
    <dbReference type="NCBI Taxonomy" id="27342"/>
    <lineage>
        <taxon>Eukaryota</taxon>
        <taxon>Fungi</taxon>
        <taxon>Dikarya</taxon>
        <taxon>Basidiomycota</taxon>
        <taxon>Agaricomycotina</taxon>
        <taxon>Agaricomycetes</taxon>
        <taxon>Hymenochaetales</taxon>
        <taxon>Schizoporaceae</taxon>
        <taxon>Schizopora</taxon>
    </lineage>
</organism>
<feature type="signal peptide" evidence="2">
    <location>
        <begin position="1"/>
        <end position="25"/>
    </location>
</feature>
<dbReference type="PANTHER" id="PTHR19959:SF119">
    <property type="entry name" value="FUNGAL LIPASE-LIKE DOMAIN-CONTAINING PROTEIN"/>
    <property type="match status" value="1"/>
</dbReference>
<dbReference type="Gene3D" id="3.40.50.300">
    <property type="entry name" value="P-loop containing nucleotide triphosphate hydrolases"/>
    <property type="match status" value="1"/>
</dbReference>
<dbReference type="CDD" id="cd21037">
    <property type="entry name" value="MLKL_NTD"/>
    <property type="match status" value="1"/>
</dbReference>
<dbReference type="PANTHER" id="PTHR19959">
    <property type="entry name" value="KINESIN LIGHT CHAIN"/>
    <property type="match status" value="1"/>
</dbReference>
<dbReference type="Pfam" id="PF24883">
    <property type="entry name" value="NPHP3_N"/>
    <property type="match status" value="1"/>
</dbReference>
<dbReference type="InterPro" id="IPR026000">
    <property type="entry name" value="Apc5_dom"/>
</dbReference>
<dbReference type="Proteomes" id="UP000053477">
    <property type="component" value="Unassembled WGS sequence"/>
</dbReference>
<dbReference type="OrthoDB" id="3038309at2759"/>
<dbReference type="Pfam" id="PF12862">
    <property type="entry name" value="ANAPC5"/>
    <property type="match status" value="2"/>
</dbReference>
<keyword evidence="6" id="KW-1185">Reference proteome</keyword>
<dbReference type="SUPFAM" id="SSF48452">
    <property type="entry name" value="TPR-like"/>
    <property type="match status" value="3"/>
</dbReference>
<evidence type="ECO:0000259" key="3">
    <source>
        <dbReference type="Pfam" id="PF12862"/>
    </source>
</evidence>
<feature type="domain" description="Anaphase-promoting complex subunit 5" evidence="3">
    <location>
        <begin position="906"/>
        <end position="926"/>
    </location>
</feature>
<gene>
    <name evidence="5" type="ORF">SCHPADRAFT_998957</name>
</gene>
<feature type="chain" id="PRO_5005201548" description="TPR-like protein" evidence="2">
    <location>
        <begin position="26"/>
        <end position="1470"/>
    </location>
</feature>
<evidence type="ECO:0000256" key="2">
    <source>
        <dbReference type="SAM" id="SignalP"/>
    </source>
</evidence>
<evidence type="ECO:0000259" key="4">
    <source>
        <dbReference type="Pfam" id="PF24883"/>
    </source>
</evidence>
<dbReference type="InParanoid" id="A0A0H2RIH3"/>
<protein>
    <recommendedName>
        <fullName evidence="7">TPR-like protein</fullName>
    </recommendedName>
</protein>
<evidence type="ECO:0000313" key="5">
    <source>
        <dbReference type="EMBL" id="KLO11412.1"/>
    </source>
</evidence>
<proteinExistence type="predicted"/>
<dbReference type="Pfam" id="PF13374">
    <property type="entry name" value="TPR_10"/>
    <property type="match status" value="5"/>
</dbReference>